<proteinExistence type="predicted"/>
<dbReference type="Gene3D" id="3.30.70.1060">
    <property type="entry name" value="Dimeric alpha+beta barrel"/>
    <property type="match status" value="1"/>
</dbReference>
<evidence type="ECO:0008006" key="2">
    <source>
        <dbReference type="Google" id="ProtNLM"/>
    </source>
</evidence>
<dbReference type="EMBL" id="BARS01036597">
    <property type="protein sequence ID" value="GAG16767.1"/>
    <property type="molecule type" value="Genomic_DNA"/>
</dbReference>
<gene>
    <name evidence="1" type="ORF">S01H1_56228</name>
</gene>
<name>X0W086_9ZZZZ</name>
<dbReference type="SUPFAM" id="SSF54909">
    <property type="entry name" value="Dimeric alpha+beta barrel"/>
    <property type="match status" value="1"/>
</dbReference>
<protein>
    <recommendedName>
        <fullName evidence="2">Superoxide dismutase</fullName>
    </recommendedName>
</protein>
<sequence length="118" mass="14151">MKVLALEKELIEGKTDDYKSYLRKESLKVWEYYQKGIIREIYFRKDESLAVLIIECINVKEARELLEKLPLVREGFIDFEIIPLIPYPGFARLFNKKIKKEINLERNTTKSRKRRKNG</sequence>
<dbReference type="AlphaFoldDB" id="X0W086"/>
<feature type="non-terminal residue" evidence="1">
    <location>
        <position position="118"/>
    </location>
</feature>
<reference evidence="1" key="1">
    <citation type="journal article" date="2014" name="Front. Microbiol.">
        <title>High frequency of phylogenetically diverse reductive dehalogenase-homologous genes in deep subseafloor sedimentary metagenomes.</title>
        <authorList>
            <person name="Kawai M."/>
            <person name="Futagami T."/>
            <person name="Toyoda A."/>
            <person name="Takaki Y."/>
            <person name="Nishi S."/>
            <person name="Hori S."/>
            <person name="Arai W."/>
            <person name="Tsubouchi T."/>
            <person name="Morono Y."/>
            <person name="Uchiyama I."/>
            <person name="Ito T."/>
            <person name="Fujiyama A."/>
            <person name="Inagaki F."/>
            <person name="Takami H."/>
        </authorList>
    </citation>
    <scope>NUCLEOTIDE SEQUENCE</scope>
    <source>
        <strain evidence="1">Expedition CK06-06</strain>
    </source>
</reference>
<organism evidence="1">
    <name type="scientific">marine sediment metagenome</name>
    <dbReference type="NCBI Taxonomy" id="412755"/>
    <lineage>
        <taxon>unclassified sequences</taxon>
        <taxon>metagenomes</taxon>
        <taxon>ecological metagenomes</taxon>
    </lineage>
</organism>
<evidence type="ECO:0000313" key="1">
    <source>
        <dbReference type="EMBL" id="GAG16767.1"/>
    </source>
</evidence>
<accession>X0W086</accession>
<comment type="caution">
    <text evidence="1">The sequence shown here is derived from an EMBL/GenBank/DDBJ whole genome shotgun (WGS) entry which is preliminary data.</text>
</comment>
<dbReference type="InterPro" id="IPR011008">
    <property type="entry name" value="Dimeric_a/b-barrel"/>
</dbReference>